<feature type="domain" description="Solute-binding protein family 3/N-terminal" evidence="5">
    <location>
        <begin position="38"/>
        <end position="260"/>
    </location>
</feature>
<feature type="signal peptide" evidence="4">
    <location>
        <begin position="1"/>
        <end position="18"/>
    </location>
</feature>
<keyword evidence="3 4" id="KW-0732">Signal</keyword>
<evidence type="ECO:0000259" key="6">
    <source>
        <dbReference type="SMART" id="SM00079"/>
    </source>
</evidence>
<dbReference type="EMBL" id="JXBZ01000009">
    <property type="protein sequence ID" value="KJY48419.1"/>
    <property type="molecule type" value="Genomic_DNA"/>
</dbReference>
<evidence type="ECO:0000256" key="1">
    <source>
        <dbReference type="ARBA" id="ARBA00010333"/>
    </source>
</evidence>
<dbReference type="InterPro" id="IPR001320">
    <property type="entry name" value="Iontro_rcpt_C"/>
</dbReference>
<dbReference type="GO" id="GO:0016020">
    <property type="term" value="C:membrane"/>
    <property type="evidence" value="ECO:0007669"/>
    <property type="project" value="InterPro"/>
</dbReference>
<evidence type="ECO:0000256" key="4">
    <source>
        <dbReference type="SAM" id="SignalP"/>
    </source>
</evidence>
<dbReference type="Pfam" id="PF00497">
    <property type="entry name" value="SBP_bac_3"/>
    <property type="match status" value="1"/>
</dbReference>
<evidence type="ECO:0008006" key="9">
    <source>
        <dbReference type="Google" id="ProtNLM"/>
    </source>
</evidence>
<dbReference type="SMART" id="SM00079">
    <property type="entry name" value="PBPe"/>
    <property type="match status" value="1"/>
</dbReference>
<dbReference type="Gene3D" id="3.40.190.10">
    <property type="entry name" value="Periplasmic binding protein-like II"/>
    <property type="match status" value="2"/>
</dbReference>
<sequence length="271" mass="29754">MKKKLLITCLLVSLLMFAGCGKSVAQQSVLENARKTNTITWGVKGDVKLFGLIDVHDGRQKGFDVDMAQHLTKHILGPQGKAKFLTVTSQSRTPLLKNGNVDAMIATMNITPERKKVVDFSKSYFDAGQSLLVPKNSSIKDAHHLNGHTVIGVVGASSAQNIKKISPKAHVLELQDYAQAMNALKSGQGEALTTDNSILYGLAVQNPGYRVVGGTFTYEPYGVALNKNQKDFVQAVNKALSEMEADGEYNQLIKKWFKNVPGFDYRALYRH</sequence>
<evidence type="ECO:0000313" key="7">
    <source>
        <dbReference type="EMBL" id="KJY48419.1"/>
    </source>
</evidence>
<dbReference type="HOGENOM" id="CLU_019602_18_4_9"/>
<dbReference type="GO" id="GO:0006865">
    <property type="term" value="P:amino acid transport"/>
    <property type="evidence" value="ECO:0007669"/>
    <property type="project" value="TreeGrafter"/>
</dbReference>
<comment type="caution">
    <text evidence="7">The sequence shown here is derived from an EMBL/GenBank/DDBJ whole genome shotgun (WGS) entry which is preliminary data.</text>
</comment>
<keyword evidence="2" id="KW-0813">Transport</keyword>
<dbReference type="InterPro" id="IPR001638">
    <property type="entry name" value="Solute-binding_3/MltF_N"/>
</dbReference>
<dbReference type="GO" id="GO:0015276">
    <property type="term" value="F:ligand-gated monoatomic ion channel activity"/>
    <property type="evidence" value="ECO:0007669"/>
    <property type="project" value="InterPro"/>
</dbReference>
<dbReference type="InterPro" id="IPR051455">
    <property type="entry name" value="Bact_solute-bind_prot3"/>
</dbReference>
<dbReference type="PROSITE" id="PS51257">
    <property type="entry name" value="PROKAR_LIPOPROTEIN"/>
    <property type="match status" value="1"/>
</dbReference>
<name>A0A0F4KQZ7_9LACO</name>
<keyword evidence="8" id="KW-1185">Reference proteome</keyword>
<feature type="domain" description="Ionotropic glutamate receptor C-terminal" evidence="6">
    <location>
        <begin position="38"/>
        <end position="259"/>
    </location>
</feature>
<dbReference type="OrthoDB" id="115856at2"/>
<dbReference type="PANTHER" id="PTHR30085">
    <property type="entry name" value="AMINO ACID ABC TRANSPORTER PERMEASE"/>
    <property type="match status" value="1"/>
</dbReference>
<evidence type="ECO:0000259" key="5">
    <source>
        <dbReference type="SMART" id="SM00062"/>
    </source>
</evidence>
<evidence type="ECO:0000313" key="8">
    <source>
        <dbReference type="Proteomes" id="UP000033695"/>
    </source>
</evidence>
<dbReference type="CDD" id="cd13690">
    <property type="entry name" value="PBP2_GluB"/>
    <property type="match status" value="1"/>
</dbReference>
<protein>
    <recommendedName>
        <fullName evidence="9">Glutamine ABC transporter substrate-binding protein</fullName>
    </recommendedName>
</protein>
<feature type="chain" id="PRO_5039560035" description="Glutamine ABC transporter substrate-binding protein" evidence="4">
    <location>
        <begin position="19"/>
        <end position="271"/>
    </location>
</feature>
<dbReference type="Proteomes" id="UP000033695">
    <property type="component" value="Unassembled WGS sequence"/>
</dbReference>
<accession>A0A0F4KQZ7</accession>
<dbReference type="SMART" id="SM00062">
    <property type="entry name" value="PBPb"/>
    <property type="match status" value="1"/>
</dbReference>
<comment type="similarity">
    <text evidence="1">Belongs to the bacterial solute-binding protein 3 family.</text>
</comment>
<dbReference type="STRING" id="1218508.JG29_14800"/>
<gene>
    <name evidence="7" type="ORF">JG29_14800</name>
</gene>
<reference evidence="7 8" key="1">
    <citation type="submission" date="2014-12" db="EMBL/GenBank/DDBJ databases">
        <title>Comparative genomics of the lactic acid bacteria isolated from the honey bee gut.</title>
        <authorList>
            <person name="Ellegaard K.M."/>
            <person name="Tamarit D."/>
            <person name="Javelind E."/>
            <person name="Olofsson T."/>
            <person name="Andersson S.G."/>
            <person name="Vasquez A."/>
        </authorList>
    </citation>
    <scope>NUCLEOTIDE SEQUENCE [LARGE SCALE GENOMIC DNA]</scope>
    <source>
        <strain evidence="7 8">Hon2</strain>
    </source>
</reference>
<evidence type="ECO:0000256" key="3">
    <source>
        <dbReference type="ARBA" id="ARBA00022729"/>
    </source>
</evidence>
<organism evidence="7 8">
    <name type="scientific">Bombilactobacillus mellis</name>
    <dbReference type="NCBI Taxonomy" id="1218508"/>
    <lineage>
        <taxon>Bacteria</taxon>
        <taxon>Bacillati</taxon>
        <taxon>Bacillota</taxon>
        <taxon>Bacilli</taxon>
        <taxon>Lactobacillales</taxon>
        <taxon>Lactobacillaceae</taxon>
        <taxon>Bombilactobacillus</taxon>
    </lineage>
</organism>
<dbReference type="RefSeq" id="WP_045923303.1">
    <property type="nucleotide sequence ID" value="NZ_JBHTHW010000005.1"/>
</dbReference>
<dbReference type="PANTHER" id="PTHR30085:SF6">
    <property type="entry name" value="ABC TRANSPORTER GLUTAMINE-BINDING PROTEIN GLNH"/>
    <property type="match status" value="1"/>
</dbReference>
<dbReference type="AlphaFoldDB" id="A0A0F4KQZ7"/>
<evidence type="ECO:0000256" key="2">
    <source>
        <dbReference type="ARBA" id="ARBA00022448"/>
    </source>
</evidence>
<dbReference type="GO" id="GO:0005576">
    <property type="term" value="C:extracellular region"/>
    <property type="evidence" value="ECO:0007669"/>
    <property type="project" value="TreeGrafter"/>
</dbReference>
<dbReference type="GO" id="GO:0030288">
    <property type="term" value="C:outer membrane-bounded periplasmic space"/>
    <property type="evidence" value="ECO:0007669"/>
    <property type="project" value="TreeGrafter"/>
</dbReference>
<dbReference type="PATRIC" id="fig|1218508.4.peg.1471"/>
<dbReference type="SUPFAM" id="SSF53850">
    <property type="entry name" value="Periplasmic binding protein-like II"/>
    <property type="match status" value="1"/>
</dbReference>
<proteinExistence type="inferred from homology"/>